<dbReference type="OrthoDB" id="2804368at2759"/>
<evidence type="ECO:0000256" key="1">
    <source>
        <dbReference type="SAM" id="MobiDB-lite"/>
    </source>
</evidence>
<keyword evidence="2" id="KW-0812">Transmembrane</keyword>
<feature type="compositionally biased region" description="Low complexity" evidence="1">
    <location>
        <begin position="101"/>
        <end position="117"/>
    </location>
</feature>
<keyword evidence="4" id="KW-1185">Reference proteome</keyword>
<name>A0A8E2DNX0_9APHY</name>
<evidence type="ECO:0000313" key="3">
    <source>
        <dbReference type="EMBL" id="OCH91873.1"/>
    </source>
</evidence>
<dbReference type="EMBL" id="KV722378">
    <property type="protein sequence ID" value="OCH91873.1"/>
    <property type="molecule type" value="Genomic_DNA"/>
</dbReference>
<feature type="region of interest" description="Disordered" evidence="1">
    <location>
        <begin position="215"/>
        <end position="261"/>
    </location>
</feature>
<feature type="region of interest" description="Disordered" evidence="1">
    <location>
        <begin position="80"/>
        <end position="201"/>
    </location>
</feature>
<feature type="compositionally biased region" description="Polar residues" evidence="1">
    <location>
        <begin position="118"/>
        <end position="139"/>
    </location>
</feature>
<proteinExistence type="predicted"/>
<feature type="compositionally biased region" description="Basic and acidic residues" evidence="1">
    <location>
        <begin position="185"/>
        <end position="196"/>
    </location>
</feature>
<accession>A0A8E2DNX0</accession>
<dbReference type="Proteomes" id="UP000250043">
    <property type="component" value="Unassembled WGS sequence"/>
</dbReference>
<keyword evidence="2" id="KW-1133">Transmembrane helix</keyword>
<evidence type="ECO:0000313" key="4">
    <source>
        <dbReference type="Proteomes" id="UP000250043"/>
    </source>
</evidence>
<organism evidence="3 4">
    <name type="scientific">Obba rivulosa</name>
    <dbReference type="NCBI Taxonomy" id="1052685"/>
    <lineage>
        <taxon>Eukaryota</taxon>
        <taxon>Fungi</taxon>
        <taxon>Dikarya</taxon>
        <taxon>Basidiomycota</taxon>
        <taxon>Agaricomycotina</taxon>
        <taxon>Agaricomycetes</taxon>
        <taxon>Polyporales</taxon>
        <taxon>Gelatoporiaceae</taxon>
        <taxon>Obba</taxon>
    </lineage>
</organism>
<sequence>MSPFTIYIPVTSTAASQSTSDNGLNGALAPLLGGVLGGFFGLLLIAVMIWLLWRRRAERRKIDPILPTAPVPAFLHDYTHKTRKRTPAPPPPAYQYGLVGSPRSPRSTITSRPPSQTLSVLTSQTHTSLSPSTSQQMMYSPTALAPGQSLPPTRPTTPFALGHQSHSPPPEERQERGNEMWPRLGSEDGHGGDRRPSPSPRQMRLSLTLANWNPTTDGELYDFGRGGRNGVEADPIITDGRPRTDSGSSTDELTVGPHPSS</sequence>
<feature type="transmembrane region" description="Helical" evidence="2">
    <location>
        <begin position="27"/>
        <end position="53"/>
    </location>
</feature>
<reference evidence="3 4" key="1">
    <citation type="submission" date="2016-07" db="EMBL/GenBank/DDBJ databases">
        <title>Draft genome of the white-rot fungus Obba rivulosa 3A-2.</title>
        <authorList>
            <consortium name="DOE Joint Genome Institute"/>
            <person name="Miettinen O."/>
            <person name="Riley R."/>
            <person name="Acob R."/>
            <person name="Barry K."/>
            <person name="Cullen D."/>
            <person name="De Vries R."/>
            <person name="Hainaut M."/>
            <person name="Hatakka A."/>
            <person name="Henrissat B."/>
            <person name="Hilden K."/>
            <person name="Kuo R."/>
            <person name="Labutti K."/>
            <person name="Lipzen A."/>
            <person name="Makela M.R."/>
            <person name="Sandor L."/>
            <person name="Spatafora J.W."/>
            <person name="Grigoriev I.V."/>
            <person name="Hibbett D.S."/>
        </authorList>
    </citation>
    <scope>NUCLEOTIDE SEQUENCE [LARGE SCALE GENOMIC DNA]</scope>
    <source>
        <strain evidence="3 4">3A-2</strain>
    </source>
</reference>
<dbReference type="AlphaFoldDB" id="A0A8E2DNX0"/>
<gene>
    <name evidence="3" type="ORF">OBBRIDRAFT_791854</name>
</gene>
<feature type="compositionally biased region" description="Basic and acidic residues" evidence="1">
    <location>
        <begin position="169"/>
        <end position="178"/>
    </location>
</feature>
<protein>
    <submittedName>
        <fullName evidence="3">Uncharacterized protein</fullName>
    </submittedName>
</protein>
<evidence type="ECO:0000256" key="2">
    <source>
        <dbReference type="SAM" id="Phobius"/>
    </source>
</evidence>
<keyword evidence="2" id="KW-0472">Membrane</keyword>